<evidence type="ECO:0000256" key="3">
    <source>
        <dbReference type="ARBA" id="ARBA00022771"/>
    </source>
</evidence>
<dbReference type="EMBL" id="ML178851">
    <property type="protein sequence ID" value="TFK97033.1"/>
    <property type="molecule type" value="Genomic_DNA"/>
</dbReference>
<feature type="compositionally biased region" description="Low complexity" evidence="6">
    <location>
        <begin position="279"/>
        <end position="297"/>
    </location>
</feature>
<dbReference type="AlphaFoldDB" id="A0A5C3QFC1"/>
<feature type="compositionally biased region" description="Polar residues" evidence="6">
    <location>
        <begin position="11"/>
        <end position="24"/>
    </location>
</feature>
<dbReference type="InterPro" id="IPR036236">
    <property type="entry name" value="Znf_C2H2_sf"/>
</dbReference>
<protein>
    <recommendedName>
        <fullName evidence="7">C2H2-type domain-containing protein</fullName>
    </recommendedName>
</protein>
<evidence type="ECO:0000256" key="2">
    <source>
        <dbReference type="ARBA" id="ARBA00022737"/>
    </source>
</evidence>
<dbReference type="PANTHER" id="PTHR14003:SF19">
    <property type="entry name" value="YY2 TRANSCRIPTION FACTOR"/>
    <property type="match status" value="1"/>
</dbReference>
<dbReference type="GO" id="GO:0000785">
    <property type="term" value="C:chromatin"/>
    <property type="evidence" value="ECO:0007669"/>
    <property type="project" value="TreeGrafter"/>
</dbReference>
<dbReference type="GO" id="GO:0008270">
    <property type="term" value="F:zinc ion binding"/>
    <property type="evidence" value="ECO:0007669"/>
    <property type="project" value="UniProtKB-KW"/>
</dbReference>
<dbReference type="GO" id="GO:0000981">
    <property type="term" value="F:DNA-binding transcription factor activity, RNA polymerase II-specific"/>
    <property type="evidence" value="ECO:0007669"/>
    <property type="project" value="TreeGrafter"/>
</dbReference>
<keyword evidence="2" id="KW-0677">Repeat</keyword>
<dbReference type="GO" id="GO:0031519">
    <property type="term" value="C:PcG protein complex"/>
    <property type="evidence" value="ECO:0007669"/>
    <property type="project" value="TreeGrafter"/>
</dbReference>
<feature type="region of interest" description="Disordered" evidence="6">
    <location>
        <begin position="408"/>
        <end position="432"/>
    </location>
</feature>
<feature type="compositionally biased region" description="Low complexity" evidence="6">
    <location>
        <begin position="117"/>
        <end position="129"/>
    </location>
</feature>
<keyword evidence="4" id="KW-0862">Zinc</keyword>
<sequence length="432" mass="47520">MPRVSEAKALSRTQFYHPQSTSPPTDEHHTPRPESPATTASSTSTTTSSRASSSQHKKKHLCPICERGFSTSGHLARHSRVHTGERQHKCPFPGCETACSRQDNLQQHYRIHLSPGSRRSSAQSAISRAMNHPSRRTASQHRMSLDNEPPPLSCPPALEPARVYYPISPPNSPPALIQATLPAASAMYPSSHSRGPSSSPQASYAMHLHQMPASSSMPLSESSYGAFTPSPMGYQTHAEFPFPEEEKQDVYVYPEQAPYPIHAIPHIKTSVDRLDYHSQDSPVSATSVSSRHSLSHISHPHRSYVRTAPSSPASSRSVSSHASNGPATPMYTFQEEYQHHGNMLIDHSSGSVPHSLHLHHQMGYHGGEFTQTPRCESPTSELVHLEDSRVSHYVQHQPAAYGSFSDEYPSMHPQQHGSWRSDGGRIGSVSGR</sequence>
<organism evidence="8 9">
    <name type="scientific">Pterulicium gracile</name>
    <dbReference type="NCBI Taxonomy" id="1884261"/>
    <lineage>
        <taxon>Eukaryota</taxon>
        <taxon>Fungi</taxon>
        <taxon>Dikarya</taxon>
        <taxon>Basidiomycota</taxon>
        <taxon>Agaricomycotina</taxon>
        <taxon>Agaricomycetes</taxon>
        <taxon>Agaricomycetidae</taxon>
        <taxon>Agaricales</taxon>
        <taxon>Pleurotineae</taxon>
        <taxon>Pterulaceae</taxon>
        <taxon>Pterulicium</taxon>
    </lineage>
</organism>
<dbReference type="GO" id="GO:0000978">
    <property type="term" value="F:RNA polymerase II cis-regulatory region sequence-specific DNA binding"/>
    <property type="evidence" value="ECO:0007669"/>
    <property type="project" value="TreeGrafter"/>
</dbReference>
<evidence type="ECO:0000259" key="7">
    <source>
        <dbReference type="PROSITE" id="PS50157"/>
    </source>
</evidence>
<dbReference type="InterPro" id="IPR013087">
    <property type="entry name" value="Znf_C2H2_type"/>
</dbReference>
<feature type="region of interest" description="Disordered" evidence="6">
    <location>
        <begin position="1"/>
        <end position="60"/>
    </location>
</feature>
<feature type="compositionally biased region" description="Low complexity" evidence="6">
    <location>
        <begin position="308"/>
        <end position="323"/>
    </location>
</feature>
<evidence type="ECO:0000256" key="4">
    <source>
        <dbReference type="ARBA" id="ARBA00022833"/>
    </source>
</evidence>
<dbReference type="STRING" id="1884261.A0A5C3QFC1"/>
<feature type="region of interest" description="Disordered" evidence="6">
    <location>
        <begin position="277"/>
        <end position="329"/>
    </location>
</feature>
<dbReference type="Proteomes" id="UP000305067">
    <property type="component" value="Unassembled WGS sequence"/>
</dbReference>
<dbReference type="PANTHER" id="PTHR14003">
    <property type="entry name" value="TRANSCRIPTIONAL REPRESSOR PROTEIN YY"/>
    <property type="match status" value="1"/>
</dbReference>
<dbReference type="PROSITE" id="PS00028">
    <property type="entry name" value="ZINC_FINGER_C2H2_1"/>
    <property type="match status" value="2"/>
</dbReference>
<reference evidence="8 9" key="1">
    <citation type="journal article" date="2019" name="Nat. Ecol. Evol.">
        <title>Megaphylogeny resolves global patterns of mushroom evolution.</title>
        <authorList>
            <person name="Varga T."/>
            <person name="Krizsan K."/>
            <person name="Foldi C."/>
            <person name="Dima B."/>
            <person name="Sanchez-Garcia M."/>
            <person name="Sanchez-Ramirez S."/>
            <person name="Szollosi G.J."/>
            <person name="Szarkandi J.G."/>
            <person name="Papp V."/>
            <person name="Albert L."/>
            <person name="Andreopoulos W."/>
            <person name="Angelini C."/>
            <person name="Antonin V."/>
            <person name="Barry K.W."/>
            <person name="Bougher N.L."/>
            <person name="Buchanan P."/>
            <person name="Buyck B."/>
            <person name="Bense V."/>
            <person name="Catcheside P."/>
            <person name="Chovatia M."/>
            <person name="Cooper J."/>
            <person name="Damon W."/>
            <person name="Desjardin D."/>
            <person name="Finy P."/>
            <person name="Geml J."/>
            <person name="Haridas S."/>
            <person name="Hughes K."/>
            <person name="Justo A."/>
            <person name="Karasinski D."/>
            <person name="Kautmanova I."/>
            <person name="Kiss B."/>
            <person name="Kocsube S."/>
            <person name="Kotiranta H."/>
            <person name="LaButti K.M."/>
            <person name="Lechner B.E."/>
            <person name="Liimatainen K."/>
            <person name="Lipzen A."/>
            <person name="Lukacs Z."/>
            <person name="Mihaltcheva S."/>
            <person name="Morgado L.N."/>
            <person name="Niskanen T."/>
            <person name="Noordeloos M.E."/>
            <person name="Ohm R.A."/>
            <person name="Ortiz-Santana B."/>
            <person name="Ovrebo C."/>
            <person name="Racz N."/>
            <person name="Riley R."/>
            <person name="Savchenko A."/>
            <person name="Shiryaev A."/>
            <person name="Soop K."/>
            <person name="Spirin V."/>
            <person name="Szebenyi C."/>
            <person name="Tomsovsky M."/>
            <person name="Tulloss R.E."/>
            <person name="Uehling J."/>
            <person name="Grigoriev I.V."/>
            <person name="Vagvolgyi C."/>
            <person name="Papp T."/>
            <person name="Martin F.M."/>
            <person name="Miettinen O."/>
            <person name="Hibbett D.S."/>
            <person name="Nagy L.G."/>
        </authorList>
    </citation>
    <scope>NUCLEOTIDE SEQUENCE [LARGE SCALE GENOMIC DNA]</scope>
    <source>
        <strain evidence="8 9">CBS 309.79</strain>
    </source>
</reference>
<feature type="domain" description="C2H2-type" evidence="7">
    <location>
        <begin position="88"/>
        <end position="117"/>
    </location>
</feature>
<dbReference type="FunFam" id="3.30.160.60:FF:000446">
    <property type="entry name" value="Zinc finger protein"/>
    <property type="match status" value="1"/>
</dbReference>
<dbReference type="PROSITE" id="PS50157">
    <property type="entry name" value="ZINC_FINGER_C2H2_2"/>
    <property type="match status" value="2"/>
</dbReference>
<name>A0A5C3QFC1_9AGAR</name>
<evidence type="ECO:0000256" key="1">
    <source>
        <dbReference type="ARBA" id="ARBA00022723"/>
    </source>
</evidence>
<feature type="domain" description="C2H2-type" evidence="7">
    <location>
        <begin position="60"/>
        <end position="87"/>
    </location>
</feature>
<evidence type="ECO:0000256" key="6">
    <source>
        <dbReference type="SAM" id="MobiDB-lite"/>
    </source>
</evidence>
<dbReference type="OrthoDB" id="6365676at2759"/>
<evidence type="ECO:0000313" key="9">
    <source>
        <dbReference type="Proteomes" id="UP000305067"/>
    </source>
</evidence>
<evidence type="ECO:0000256" key="5">
    <source>
        <dbReference type="PROSITE-ProRule" id="PRU00042"/>
    </source>
</evidence>
<dbReference type="SUPFAM" id="SSF57667">
    <property type="entry name" value="beta-beta-alpha zinc fingers"/>
    <property type="match status" value="1"/>
</dbReference>
<dbReference type="Gene3D" id="3.30.160.60">
    <property type="entry name" value="Classic Zinc Finger"/>
    <property type="match status" value="2"/>
</dbReference>
<proteinExistence type="predicted"/>
<evidence type="ECO:0000313" key="8">
    <source>
        <dbReference type="EMBL" id="TFK97033.1"/>
    </source>
</evidence>
<dbReference type="SMART" id="SM00355">
    <property type="entry name" value="ZnF_C2H2"/>
    <property type="match status" value="2"/>
</dbReference>
<accession>A0A5C3QFC1</accession>
<keyword evidence="1" id="KW-0479">Metal-binding</keyword>
<dbReference type="GO" id="GO:0005667">
    <property type="term" value="C:transcription regulator complex"/>
    <property type="evidence" value="ECO:0007669"/>
    <property type="project" value="TreeGrafter"/>
</dbReference>
<keyword evidence="3 5" id="KW-0863">Zinc-finger</keyword>
<feature type="compositionally biased region" description="Low complexity" evidence="6">
    <location>
        <begin position="35"/>
        <end position="54"/>
    </location>
</feature>
<keyword evidence="9" id="KW-1185">Reference proteome</keyword>
<gene>
    <name evidence="8" type="ORF">BDV98DRAFT_585874</name>
</gene>
<feature type="region of interest" description="Disordered" evidence="6">
    <location>
        <begin position="114"/>
        <end position="151"/>
    </location>
</feature>